<name>A0A2R6QIT4_9APHY</name>
<reference evidence="1 2" key="1">
    <citation type="submission" date="2018-02" db="EMBL/GenBank/DDBJ databases">
        <title>Genome sequence of the basidiomycete white-rot fungus Phlebia centrifuga.</title>
        <authorList>
            <person name="Granchi Z."/>
            <person name="Peng M."/>
            <person name="de Vries R.P."/>
            <person name="Hilden K."/>
            <person name="Makela M.R."/>
            <person name="Grigoriev I."/>
            <person name="Riley R."/>
        </authorList>
    </citation>
    <scope>NUCLEOTIDE SEQUENCE [LARGE SCALE GENOMIC DNA]</scope>
    <source>
        <strain evidence="1 2">FBCC195</strain>
    </source>
</reference>
<evidence type="ECO:0000313" key="2">
    <source>
        <dbReference type="Proteomes" id="UP000186601"/>
    </source>
</evidence>
<organism evidence="1 2">
    <name type="scientific">Hermanssonia centrifuga</name>
    <dbReference type="NCBI Taxonomy" id="98765"/>
    <lineage>
        <taxon>Eukaryota</taxon>
        <taxon>Fungi</taxon>
        <taxon>Dikarya</taxon>
        <taxon>Basidiomycota</taxon>
        <taxon>Agaricomycotina</taxon>
        <taxon>Agaricomycetes</taxon>
        <taxon>Polyporales</taxon>
        <taxon>Meruliaceae</taxon>
        <taxon>Hermanssonia</taxon>
    </lineage>
</organism>
<proteinExistence type="predicted"/>
<protein>
    <submittedName>
        <fullName evidence="1">Uncharacterized protein</fullName>
    </submittedName>
</protein>
<gene>
    <name evidence="1" type="ORF">PHLCEN_2v3400</name>
</gene>
<evidence type="ECO:0000313" key="1">
    <source>
        <dbReference type="EMBL" id="PSS08910.1"/>
    </source>
</evidence>
<comment type="caution">
    <text evidence="1">The sequence shown here is derived from an EMBL/GenBank/DDBJ whole genome shotgun (WGS) entry which is preliminary data.</text>
</comment>
<dbReference type="AlphaFoldDB" id="A0A2R6QIT4"/>
<sequence length="299" mass="32502">MQLFRFLVAFIFLSQACAGVVYPEARGEHSLLPVVIEDTKDVALIDTHPSRETSLSVRSGDGSLASGSVTWSFSGNKLLIGLTLFVSSVVVSNVCSKSGAINCAIAAGVAVFASFFSKWVFSDRSLAEDGGFGADTEMYLMLPPTPQKSHVQRLATELEPGTWHTVGTMRVGMFNHTIHYHNNGAGIHKLRAWQRNFVVNGTEKRAEDDNDGTVVDYMWQSTNEQAYDDFHSSSDATSYFAANSMGYMINSQSAVGMCADFADGDGKMDEGVLTAGWNNEPFEWADGEEEATLGDCKNI</sequence>
<dbReference type="EMBL" id="MLYV02000328">
    <property type="protein sequence ID" value="PSS08910.1"/>
    <property type="molecule type" value="Genomic_DNA"/>
</dbReference>
<dbReference type="OrthoDB" id="3023191at2759"/>
<dbReference type="Proteomes" id="UP000186601">
    <property type="component" value="Unassembled WGS sequence"/>
</dbReference>
<accession>A0A2R6QIT4</accession>
<dbReference type="PROSITE" id="PS51257">
    <property type="entry name" value="PROKAR_LIPOPROTEIN"/>
    <property type="match status" value="1"/>
</dbReference>
<keyword evidence="2" id="KW-1185">Reference proteome</keyword>